<dbReference type="Pfam" id="PF00149">
    <property type="entry name" value="Metallophos"/>
    <property type="match status" value="1"/>
</dbReference>
<dbReference type="GO" id="GO:0016020">
    <property type="term" value="C:membrane"/>
    <property type="evidence" value="ECO:0007669"/>
    <property type="project" value="UniProtKB-SubCell"/>
</dbReference>
<organism evidence="7 8">
    <name type="scientific">Pachysolen tannophilus NRRL Y-2460</name>
    <dbReference type="NCBI Taxonomy" id="669874"/>
    <lineage>
        <taxon>Eukaryota</taxon>
        <taxon>Fungi</taxon>
        <taxon>Dikarya</taxon>
        <taxon>Ascomycota</taxon>
        <taxon>Saccharomycotina</taxon>
        <taxon>Pichiomycetes</taxon>
        <taxon>Pachysolenaceae</taxon>
        <taxon>Pachysolen</taxon>
    </lineage>
</organism>
<dbReference type="InterPro" id="IPR033308">
    <property type="entry name" value="PGAP5/Cdc1/Ted1"/>
</dbReference>
<sequence length="506" mass="58630">MDKVTRRVSIGNIGNNDGDILPLHNEKENAKLKPKLYTSSKNGGILSKLRLKHLLISFIAWFCLLKYYERIVVKKNIKACDWSNWESFDGVKQTDSVQPYHIALVADPQLIDDSSYPGRPNFIKYFVKKISDNYLHRNYMISNNYLKPDRTIFLGDLFDGGIDLVEDSEKWYKEFGRFKRIFPQFEDINTVMSLPGNHDIGFGDGINITVLNRFETFFGPTNDYINIANHSIILLDTMSLSAYNNDLVNERPKEFIKMITETLGQHPKILLSHVPLYRSPDKQTCGKLREQQKKPFPIMRGKQYQTVLDYELSQELLKNIDPVLIFSGDDHDYCHISHNYILNGENNVVDEISIKSAAMTSGIKYPAVQLLSLYNPENKITDDKPTFQTKICYMPSPYLALNVYVFAITFNILTFLMVLIFPDFTLHYLQKRFNNSSFVKKYELPLNRKRPSIDFGKNFKKFNITTNLKPVDLNIPLEKDIKGFLLNTCILIIGVYLIFGYFFRSI</sequence>
<dbReference type="STRING" id="669874.A0A1E4U1K7"/>
<dbReference type="OrthoDB" id="5977743at2759"/>
<evidence type="ECO:0000256" key="1">
    <source>
        <dbReference type="ARBA" id="ARBA00004141"/>
    </source>
</evidence>
<evidence type="ECO:0000256" key="5">
    <source>
        <dbReference type="SAM" id="Phobius"/>
    </source>
</evidence>
<evidence type="ECO:0000313" key="8">
    <source>
        <dbReference type="Proteomes" id="UP000094236"/>
    </source>
</evidence>
<dbReference type="Proteomes" id="UP000094236">
    <property type="component" value="Unassembled WGS sequence"/>
</dbReference>
<evidence type="ECO:0000256" key="2">
    <source>
        <dbReference type="ARBA" id="ARBA00022692"/>
    </source>
</evidence>
<reference evidence="8" key="1">
    <citation type="submission" date="2016-05" db="EMBL/GenBank/DDBJ databases">
        <title>Comparative genomics of biotechnologically important yeasts.</title>
        <authorList>
            <consortium name="DOE Joint Genome Institute"/>
            <person name="Riley R."/>
            <person name="Haridas S."/>
            <person name="Wolfe K.H."/>
            <person name="Lopes M.R."/>
            <person name="Hittinger C.T."/>
            <person name="Goker M."/>
            <person name="Salamov A."/>
            <person name="Wisecaver J."/>
            <person name="Long T.M."/>
            <person name="Aerts A.L."/>
            <person name="Barry K."/>
            <person name="Choi C."/>
            <person name="Clum A."/>
            <person name="Coughlan A.Y."/>
            <person name="Deshpande S."/>
            <person name="Douglass A.P."/>
            <person name="Hanson S.J."/>
            <person name="Klenk H.-P."/>
            <person name="Labutti K."/>
            <person name="Lapidus A."/>
            <person name="Lindquist E."/>
            <person name="Lipzen A."/>
            <person name="Meier-Kolthoff J.P."/>
            <person name="Ohm R.A."/>
            <person name="Otillar R.P."/>
            <person name="Pangilinan J."/>
            <person name="Peng Y."/>
            <person name="Rokas A."/>
            <person name="Rosa C.A."/>
            <person name="Scheuner C."/>
            <person name="Sibirny A.A."/>
            <person name="Slot J.C."/>
            <person name="Stielow J.B."/>
            <person name="Sun H."/>
            <person name="Kurtzman C.P."/>
            <person name="Blackwell M."/>
            <person name="Grigoriev I.V."/>
            <person name="Jeffries T.W."/>
        </authorList>
    </citation>
    <scope>NUCLEOTIDE SEQUENCE [LARGE SCALE GENOMIC DNA]</scope>
    <source>
        <strain evidence="8">NRRL Y-2460</strain>
    </source>
</reference>
<keyword evidence="3 5" id="KW-1133">Transmembrane helix</keyword>
<feature type="domain" description="Calcineurin-like phosphoesterase" evidence="6">
    <location>
        <begin position="101"/>
        <end position="333"/>
    </location>
</feature>
<keyword evidence="4 5" id="KW-0472">Membrane</keyword>
<dbReference type="InterPro" id="IPR029052">
    <property type="entry name" value="Metallo-depent_PP-like"/>
</dbReference>
<accession>A0A1E4U1K7</accession>
<protein>
    <recommendedName>
        <fullName evidence="6">Calcineurin-like phosphoesterase domain-containing protein</fullName>
    </recommendedName>
</protein>
<feature type="transmembrane region" description="Helical" evidence="5">
    <location>
        <begin position="398"/>
        <end position="421"/>
    </location>
</feature>
<name>A0A1E4U1K7_PACTA</name>
<keyword evidence="8" id="KW-1185">Reference proteome</keyword>
<dbReference type="Gene3D" id="3.60.21.10">
    <property type="match status" value="1"/>
</dbReference>
<comment type="subcellular location">
    <subcellularLocation>
        <location evidence="1">Membrane</location>
        <topology evidence="1">Multi-pass membrane protein</topology>
    </subcellularLocation>
</comment>
<evidence type="ECO:0000256" key="4">
    <source>
        <dbReference type="ARBA" id="ARBA00023136"/>
    </source>
</evidence>
<evidence type="ECO:0000256" key="3">
    <source>
        <dbReference type="ARBA" id="ARBA00022989"/>
    </source>
</evidence>
<dbReference type="PANTHER" id="PTHR13315:SF4">
    <property type="entry name" value="METALLOPHOSPHOESTERASE, ISOFORM E"/>
    <property type="match status" value="1"/>
</dbReference>
<keyword evidence="2 5" id="KW-0812">Transmembrane</keyword>
<evidence type="ECO:0000259" key="6">
    <source>
        <dbReference type="Pfam" id="PF00149"/>
    </source>
</evidence>
<evidence type="ECO:0000313" key="7">
    <source>
        <dbReference type="EMBL" id="ODV97893.1"/>
    </source>
</evidence>
<dbReference type="InterPro" id="IPR004843">
    <property type="entry name" value="Calcineurin-like_PHP"/>
</dbReference>
<proteinExistence type="predicted"/>
<feature type="transmembrane region" description="Helical" evidence="5">
    <location>
        <begin position="484"/>
        <end position="503"/>
    </location>
</feature>
<dbReference type="GO" id="GO:0016787">
    <property type="term" value="F:hydrolase activity"/>
    <property type="evidence" value="ECO:0007669"/>
    <property type="project" value="InterPro"/>
</dbReference>
<dbReference type="AlphaFoldDB" id="A0A1E4U1K7"/>
<dbReference type="GO" id="GO:0005783">
    <property type="term" value="C:endoplasmic reticulum"/>
    <property type="evidence" value="ECO:0007669"/>
    <property type="project" value="EnsemblFungi"/>
</dbReference>
<dbReference type="GO" id="GO:0006281">
    <property type="term" value="P:DNA repair"/>
    <property type="evidence" value="ECO:0007669"/>
    <property type="project" value="EnsemblFungi"/>
</dbReference>
<dbReference type="SUPFAM" id="SSF56300">
    <property type="entry name" value="Metallo-dependent phosphatases"/>
    <property type="match status" value="1"/>
</dbReference>
<dbReference type="GO" id="GO:0006506">
    <property type="term" value="P:GPI anchor biosynthetic process"/>
    <property type="evidence" value="ECO:0007669"/>
    <property type="project" value="EnsemblFungi"/>
</dbReference>
<gene>
    <name evidence="7" type="ORF">PACTADRAFT_47729</name>
</gene>
<dbReference type="PANTHER" id="PTHR13315">
    <property type="entry name" value="METALLO PHOSPHOESTERASE RELATED"/>
    <property type="match status" value="1"/>
</dbReference>
<dbReference type="EMBL" id="KV454011">
    <property type="protein sequence ID" value="ODV97893.1"/>
    <property type="molecule type" value="Genomic_DNA"/>
</dbReference>